<keyword evidence="3" id="KW-1185">Reference proteome</keyword>
<organism evidence="2 3">
    <name type="scientific">Puccinia graminis f. sp. tritici</name>
    <dbReference type="NCBI Taxonomy" id="56615"/>
    <lineage>
        <taxon>Eukaryota</taxon>
        <taxon>Fungi</taxon>
        <taxon>Dikarya</taxon>
        <taxon>Basidiomycota</taxon>
        <taxon>Pucciniomycotina</taxon>
        <taxon>Pucciniomycetes</taxon>
        <taxon>Pucciniales</taxon>
        <taxon>Pucciniaceae</taxon>
        <taxon>Puccinia</taxon>
    </lineage>
</organism>
<feature type="signal peptide" evidence="1">
    <location>
        <begin position="1"/>
        <end position="26"/>
    </location>
</feature>
<gene>
    <name evidence="2" type="ORF">PGT21_026679</name>
</gene>
<dbReference type="Proteomes" id="UP000324748">
    <property type="component" value="Unassembled WGS sequence"/>
</dbReference>
<dbReference type="AlphaFoldDB" id="A0A5B0NM04"/>
<protein>
    <submittedName>
        <fullName evidence="2">Uncharacterized protein</fullName>
    </submittedName>
</protein>
<reference evidence="2 3" key="1">
    <citation type="submission" date="2019-05" db="EMBL/GenBank/DDBJ databases">
        <title>Emergence of the Ug99 lineage of the wheat stem rust pathogen through somatic hybridization.</title>
        <authorList>
            <person name="Li F."/>
            <person name="Upadhyaya N.M."/>
            <person name="Sperschneider J."/>
            <person name="Matny O."/>
            <person name="Nguyen-Phuc H."/>
            <person name="Mago R."/>
            <person name="Raley C."/>
            <person name="Miller M.E."/>
            <person name="Silverstein K.A.T."/>
            <person name="Henningsen E."/>
            <person name="Hirsch C.D."/>
            <person name="Visser B."/>
            <person name="Pretorius Z.A."/>
            <person name="Steffenson B.J."/>
            <person name="Schwessinger B."/>
            <person name="Dodds P.N."/>
            <person name="Figueroa M."/>
        </authorList>
    </citation>
    <scope>NUCLEOTIDE SEQUENCE [LARGE SCALE GENOMIC DNA]</scope>
    <source>
        <strain evidence="2">21-0</strain>
    </source>
</reference>
<sequence>MKLSNSIKQRIVVAIHLCWLSSALNGAPMIEKLKCCFCGARDSKPIGSGAEVENPFTLQSNPTVIKPQPNFAAPSDLPVFPVVSNLPHGVHEIPVDLGDNLSSQTGLAGSQQPNMYPSVNEMYEGLDLNLNKLSDLKVSKNDVSQETSGNWKKAACETLLNMSDNFNPISESGSNGSNGSIYPSMTSLSKPVAKPTLVAPTSTTIETKYNSHEIQDKNQPPTAFQATAVDMQSRLNTHAIGNIAYPFPSKENTASGALGMGHIMDGMGEDNFDIGPLYPQVHMTNGQNFPRPISGTKLFNFVTPYQGNHASSNTALSLN</sequence>
<keyword evidence="1" id="KW-0732">Signal</keyword>
<comment type="caution">
    <text evidence="2">The sequence shown here is derived from an EMBL/GenBank/DDBJ whole genome shotgun (WGS) entry which is preliminary data.</text>
</comment>
<accession>A0A5B0NM04</accession>
<proteinExistence type="predicted"/>
<name>A0A5B0NM04_PUCGR</name>
<dbReference type="EMBL" id="VSWC01000093">
    <property type="protein sequence ID" value="KAA1089672.1"/>
    <property type="molecule type" value="Genomic_DNA"/>
</dbReference>
<evidence type="ECO:0000313" key="2">
    <source>
        <dbReference type="EMBL" id="KAA1089672.1"/>
    </source>
</evidence>
<evidence type="ECO:0000256" key="1">
    <source>
        <dbReference type="SAM" id="SignalP"/>
    </source>
</evidence>
<feature type="chain" id="PRO_5023089142" evidence="1">
    <location>
        <begin position="27"/>
        <end position="319"/>
    </location>
</feature>
<evidence type="ECO:0000313" key="3">
    <source>
        <dbReference type="Proteomes" id="UP000324748"/>
    </source>
</evidence>